<dbReference type="PROSITE" id="PS50949">
    <property type="entry name" value="HTH_GNTR"/>
    <property type="match status" value="1"/>
</dbReference>
<dbReference type="GO" id="GO:0003677">
    <property type="term" value="F:DNA binding"/>
    <property type="evidence" value="ECO:0007669"/>
    <property type="project" value="UniProtKB-KW"/>
</dbReference>
<dbReference type="Pfam" id="PF00392">
    <property type="entry name" value="GntR"/>
    <property type="match status" value="1"/>
</dbReference>
<reference evidence="5 6" key="1">
    <citation type="submission" date="2020-10" db="EMBL/GenBank/DDBJ databases">
        <title>Ca. Dormibacterota MAGs.</title>
        <authorList>
            <person name="Montgomery K."/>
        </authorList>
    </citation>
    <scope>NUCLEOTIDE SEQUENCE [LARGE SCALE GENOMIC DNA]</scope>
    <source>
        <strain evidence="5">SC8811_S16_3</strain>
    </source>
</reference>
<dbReference type="SMART" id="SM00345">
    <property type="entry name" value="HTH_GNTR"/>
    <property type="match status" value="1"/>
</dbReference>
<comment type="caution">
    <text evidence="5">The sequence shown here is derived from an EMBL/GenBank/DDBJ whole genome shotgun (WGS) entry which is preliminary data.</text>
</comment>
<keyword evidence="1" id="KW-0805">Transcription regulation</keyword>
<evidence type="ECO:0000313" key="5">
    <source>
        <dbReference type="EMBL" id="MBJ7603861.1"/>
    </source>
</evidence>
<protein>
    <submittedName>
        <fullName evidence="5">GntR family transcriptional regulator</fullName>
    </submittedName>
</protein>
<proteinExistence type="predicted"/>
<name>A0A934NCU3_9BACT</name>
<sequence length="227" mass="25471">MKIRRWSAAQSAAEVLRNQITSGELPPLARLVEADLAVGLSVSRTPLREALKQLEAEGFAERLPGGGLVVTDIQPEDVRDLFWLRAVLEKAVVEEVTHTITVEQLDDLERMMDQMDLLREHPDRFLALGRDFHEALASLLDNQRCQAVLRQARSHVDRYWAVTTARRPERVRFASTQHREVLALMRQRAAEAAGAKMHEHVLAEAEVCLETLAALETEANRSRAAAG</sequence>
<keyword evidence="3" id="KW-0804">Transcription</keyword>
<dbReference type="InterPro" id="IPR000524">
    <property type="entry name" value="Tscrpt_reg_HTH_GntR"/>
</dbReference>
<accession>A0A934NCU3</accession>
<evidence type="ECO:0000259" key="4">
    <source>
        <dbReference type="PROSITE" id="PS50949"/>
    </source>
</evidence>
<dbReference type="AlphaFoldDB" id="A0A934NCU3"/>
<feature type="domain" description="HTH gntR-type" evidence="4">
    <location>
        <begin position="6"/>
        <end position="73"/>
    </location>
</feature>
<dbReference type="InterPro" id="IPR036388">
    <property type="entry name" value="WH-like_DNA-bd_sf"/>
</dbReference>
<dbReference type="SUPFAM" id="SSF46785">
    <property type="entry name" value="Winged helix' DNA-binding domain"/>
    <property type="match status" value="1"/>
</dbReference>
<evidence type="ECO:0000256" key="1">
    <source>
        <dbReference type="ARBA" id="ARBA00023015"/>
    </source>
</evidence>
<dbReference type="GO" id="GO:0003700">
    <property type="term" value="F:DNA-binding transcription factor activity"/>
    <property type="evidence" value="ECO:0007669"/>
    <property type="project" value="InterPro"/>
</dbReference>
<evidence type="ECO:0000256" key="3">
    <source>
        <dbReference type="ARBA" id="ARBA00023163"/>
    </source>
</evidence>
<dbReference type="RefSeq" id="WP_338180560.1">
    <property type="nucleotide sequence ID" value="NZ_JAEKNQ010000044.1"/>
</dbReference>
<dbReference type="Gene3D" id="1.20.120.530">
    <property type="entry name" value="GntR ligand-binding domain-like"/>
    <property type="match status" value="1"/>
</dbReference>
<organism evidence="5 6">
    <name type="scientific">Candidatus Dormiibacter inghamiae</name>
    <dbReference type="NCBI Taxonomy" id="3127013"/>
    <lineage>
        <taxon>Bacteria</taxon>
        <taxon>Bacillati</taxon>
        <taxon>Candidatus Dormiibacterota</taxon>
        <taxon>Candidatus Dormibacteria</taxon>
        <taxon>Candidatus Dormibacterales</taxon>
        <taxon>Candidatus Dormibacteraceae</taxon>
        <taxon>Candidatus Dormiibacter</taxon>
    </lineage>
</organism>
<dbReference type="Pfam" id="PF07729">
    <property type="entry name" value="FCD"/>
    <property type="match status" value="1"/>
</dbReference>
<dbReference type="PANTHER" id="PTHR43537:SF24">
    <property type="entry name" value="GLUCONATE OPERON TRANSCRIPTIONAL REPRESSOR"/>
    <property type="match status" value="1"/>
</dbReference>
<dbReference type="Gene3D" id="1.10.10.10">
    <property type="entry name" value="Winged helix-like DNA-binding domain superfamily/Winged helix DNA-binding domain"/>
    <property type="match status" value="1"/>
</dbReference>
<dbReference type="InterPro" id="IPR036390">
    <property type="entry name" value="WH_DNA-bd_sf"/>
</dbReference>
<dbReference type="InterPro" id="IPR011711">
    <property type="entry name" value="GntR_C"/>
</dbReference>
<evidence type="ECO:0000313" key="6">
    <source>
        <dbReference type="Proteomes" id="UP000620075"/>
    </source>
</evidence>
<dbReference type="CDD" id="cd07377">
    <property type="entry name" value="WHTH_GntR"/>
    <property type="match status" value="1"/>
</dbReference>
<dbReference type="Proteomes" id="UP000620075">
    <property type="component" value="Unassembled WGS sequence"/>
</dbReference>
<dbReference type="SUPFAM" id="SSF48008">
    <property type="entry name" value="GntR ligand-binding domain-like"/>
    <property type="match status" value="1"/>
</dbReference>
<keyword evidence="2" id="KW-0238">DNA-binding</keyword>
<evidence type="ECO:0000256" key="2">
    <source>
        <dbReference type="ARBA" id="ARBA00023125"/>
    </source>
</evidence>
<gene>
    <name evidence="5" type="ORF">JF888_11805</name>
</gene>
<dbReference type="InterPro" id="IPR008920">
    <property type="entry name" value="TF_FadR/GntR_C"/>
</dbReference>
<dbReference type="PANTHER" id="PTHR43537">
    <property type="entry name" value="TRANSCRIPTIONAL REGULATOR, GNTR FAMILY"/>
    <property type="match status" value="1"/>
</dbReference>
<dbReference type="SMART" id="SM00895">
    <property type="entry name" value="FCD"/>
    <property type="match status" value="1"/>
</dbReference>
<dbReference type="EMBL" id="JAEKNQ010000044">
    <property type="protein sequence ID" value="MBJ7603861.1"/>
    <property type="molecule type" value="Genomic_DNA"/>
</dbReference>